<feature type="transmembrane region" description="Helical" evidence="1">
    <location>
        <begin position="34"/>
        <end position="52"/>
    </location>
</feature>
<dbReference type="Proteomes" id="UP000007797">
    <property type="component" value="Unassembled WGS sequence"/>
</dbReference>
<keyword evidence="3" id="KW-1185">Reference proteome</keyword>
<gene>
    <name evidence="2" type="ORF">DFA_11874</name>
</gene>
<reference evidence="3" key="1">
    <citation type="journal article" date="2011" name="Genome Res.">
        <title>Phylogeny-wide analysis of social amoeba genomes highlights ancient origins for complex intercellular communication.</title>
        <authorList>
            <person name="Heidel A.J."/>
            <person name="Lawal H.M."/>
            <person name="Felder M."/>
            <person name="Schilde C."/>
            <person name="Helps N.R."/>
            <person name="Tunggal B."/>
            <person name="Rivero F."/>
            <person name="John U."/>
            <person name="Schleicher M."/>
            <person name="Eichinger L."/>
            <person name="Platzer M."/>
            <person name="Noegel A.A."/>
            <person name="Schaap P."/>
            <person name="Gloeckner G."/>
        </authorList>
    </citation>
    <scope>NUCLEOTIDE SEQUENCE [LARGE SCALE GENOMIC DNA]</scope>
    <source>
        <strain evidence="3">SH3</strain>
    </source>
</reference>
<keyword evidence="1" id="KW-1133">Transmembrane helix</keyword>
<accession>F4QEJ9</accession>
<organism evidence="2 3">
    <name type="scientific">Cavenderia fasciculata</name>
    <name type="common">Slime mold</name>
    <name type="synonym">Dictyostelium fasciculatum</name>
    <dbReference type="NCBI Taxonomy" id="261658"/>
    <lineage>
        <taxon>Eukaryota</taxon>
        <taxon>Amoebozoa</taxon>
        <taxon>Evosea</taxon>
        <taxon>Eumycetozoa</taxon>
        <taxon>Dictyostelia</taxon>
        <taxon>Acytosteliales</taxon>
        <taxon>Cavenderiaceae</taxon>
        <taxon>Cavenderia</taxon>
    </lineage>
</organism>
<keyword evidence="1" id="KW-0472">Membrane</keyword>
<dbReference type="AlphaFoldDB" id="F4QEJ9"/>
<evidence type="ECO:0000256" key="1">
    <source>
        <dbReference type="SAM" id="Phobius"/>
    </source>
</evidence>
<dbReference type="KEGG" id="dfa:DFA_11874"/>
<dbReference type="RefSeq" id="XP_004350818.1">
    <property type="nucleotide sequence ID" value="XM_004350767.1"/>
</dbReference>
<dbReference type="GeneID" id="14865491"/>
<evidence type="ECO:0000313" key="3">
    <source>
        <dbReference type="Proteomes" id="UP000007797"/>
    </source>
</evidence>
<sequence length="75" mass="8135">MYNIRVDTDQVEDGVIINISDKSILNVFTTSTQLIKILGPLLTLGCIIIGIIRKDTFGSPGTGIRFSKILVATLV</sequence>
<protein>
    <submittedName>
        <fullName evidence="2">Uncharacterized protein</fullName>
    </submittedName>
</protein>
<keyword evidence="1" id="KW-0812">Transmembrane</keyword>
<proteinExistence type="predicted"/>
<dbReference type="EMBL" id="GL883029">
    <property type="protein sequence ID" value="EGG14110.1"/>
    <property type="molecule type" value="Genomic_DNA"/>
</dbReference>
<evidence type="ECO:0000313" key="2">
    <source>
        <dbReference type="EMBL" id="EGG14110.1"/>
    </source>
</evidence>
<name>F4QEJ9_CACFS</name>